<sequence length="332" mass="37409">MVPKCNACGKFMPAADRATCTKCSGMCHRACVNIPQGTPVPASWMCPDCKASLPRANADCTPIKGQSLTLTPTATEPTPEVPDIHLDLSKFREEMRLASEECKIWREEVAEMRSIMKSMAQRIETLENRVDELEKNSAVGFEGGAYKELEAAVSQLKIDLNERDQELLLNDVDIAGIPEEENGSVQHLVLACATKLGVPLEERDIVSCRRVGMRKAEVQDARPRAVTVRLARRSLRDQIIKAARVRRGINTDGLGLRAPPRPLYVNERLTRTNRQLFNRAREMAKKFGWRFVWTREGHVFARQDHGAPAARIRSLADIERVFWERSGLFVVY</sequence>
<dbReference type="Proteomes" id="UP001549921">
    <property type="component" value="Unassembled WGS sequence"/>
</dbReference>
<keyword evidence="1" id="KW-0175">Coiled coil</keyword>
<evidence type="ECO:0000259" key="2">
    <source>
        <dbReference type="Pfam" id="PF25298"/>
    </source>
</evidence>
<protein>
    <recommendedName>
        <fullName evidence="2">FP protein C-terminal domain-containing protein</fullName>
    </recommendedName>
</protein>
<dbReference type="AlphaFoldDB" id="A0ABD0TBX9"/>
<dbReference type="InterPro" id="IPR057251">
    <property type="entry name" value="FP_C"/>
</dbReference>
<evidence type="ECO:0000313" key="4">
    <source>
        <dbReference type="Proteomes" id="UP001549921"/>
    </source>
</evidence>
<evidence type="ECO:0000313" key="3">
    <source>
        <dbReference type="EMBL" id="KAL0840799.1"/>
    </source>
</evidence>
<dbReference type="Gene3D" id="3.30.40.10">
    <property type="entry name" value="Zinc/RING finger domain, C3HC4 (zinc finger)"/>
    <property type="match status" value="1"/>
</dbReference>
<dbReference type="InterPro" id="IPR013083">
    <property type="entry name" value="Znf_RING/FYVE/PHD"/>
</dbReference>
<gene>
    <name evidence="3" type="ORF">ABMA28_014610</name>
</gene>
<feature type="domain" description="FP protein C-terminal" evidence="2">
    <location>
        <begin position="270"/>
        <end position="321"/>
    </location>
</feature>
<dbReference type="Gene3D" id="3.30.70.1820">
    <property type="entry name" value="L1 transposable element, RRM domain"/>
    <property type="match status" value="1"/>
</dbReference>
<accession>A0ABD0TBX9</accession>
<feature type="coiled-coil region" evidence="1">
    <location>
        <begin position="88"/>
        <end position="166"/>
    </location>
</feature>
<organism evidence="3 4">
    <name type="scientific">Loxostege sticticalis</name>
    <name type="common">Beet webworm moth</name>
    <dbReference type="NCBI Taxonomy" id="481309"/>
    <lineage>
        <taxon>Eukaryota</taxon>
        <taxon>Metazoa</taxon>
        <taxon>Ecdysozoa</taxon>
        <taxon>Arthropoda</taxon>
        <taxon>Hexapoda</taxon>
        <taxon>Insecta</taxon>
        <taxon>Pterygota</taxon>
        <taxon>Neoptera</taxon>
        <taxon>Endopterygota</taxon>
        <taxon>Lepidoptera</taxon>
        <taxon>Glossata</taxon>
        <taxon>Ditrysia</taxon>
        <taxon>Pyraloidea</taxon>
        <taxon>Crambidae</taxon>
        <taxon>Pyraustinae</taxon>
        <taxon>Loxostege</taxon>
    </lineage>
</organism>
<dbReference type="SUPFAM" id="SSF57903">
    <property type="entry name" value="FYVE/PHD zinc finger"/>
    <property type="match status" value="1"/>
</dbReference>
<name>A0ABD0TBX9_LOXSC</name>
<dbReference type="EMBL" id="JBEDNZ010000006">
    <property type="protein sequence ID" value="KAL0840799.1"/>
    <property type="molecule type" value="Genomic_DNA"/>
</dbReference>
<dbReference type="PANTHER" id="PTHR11505">
    <property type="entry name" value="L1 TRANSPOSABLE ELEMENT-RELATED"/>
    <property type="match status" value="1"/>
</dbReference>
<reference evidence="3 4" key="1">
    <citation type="submission" date="2024-06" db="EMBL/GenBank/DDBJ databases">
        <title>A chromosome-level genome assembly of beet webworm, Loxostege sticticalis.</title>
        <authorList>
            <person name="Zhang Y."/>
        </authorList>
    </citation>
    <scope>NUCLEOTIDE SEQUENCE [LARGE SCALE GENOMIC DNA]</scope>
    <source>
        <strain evidence="3">AQ028</strain>
        <tissue evidence="3">Male pupae</tissue>
    </source>
</reference>
<dbReference type="InterPro" id="IPR004244">
    <property type="entry name" value="Transposase_22"/>
</dbReference>
<proteinExistence type="predicted"/>
<dbReference type="Pfam" id="PF25298">
    <property type="entry name" value="Baculo_FP_2nd"/>
    <property type="match status" value="1"/>
</dbReference>
<evidence type="ECO:0000256" key="1">
    <source>
        <dbReference type="SAM" id="Coils"/>
    </source>
</evidence>
<comment type="caution">
    <text evidence="3">The sequence shown here is derived from an EMBL/GenBank/DDBJ whole genome shotgun (WGS) entry which is preliminary data.</text>
</comment>
<dbReference type="InterPro" id="IPR011011">
    <property type="entry name" value="Znf_FYVE_PHD"/>
</dbReference>